<evidence type="ECO:0000313" key="1">
    <source>
        <dbReference type="EMBL" id="RLL48265.1"/>
    </source>
</evidence>
<evidence type="ECO:0000313" key="2">
    <source>
        <dbReference type="Proteomes" id="UP000270219"/>
    </source>
</evidence>
<reference evidence="1 2" key="1">
    <citation type="submission" date="2018-10" db="EMBL/GenBank/DDBJ databases">
        <title>Oceanobacillus sp. YLB-02 draft genome.</title>
        <authorList>
            <person name="Yu L."/>
        </authorList>
    </citation>
    <scope>NUCLEOTIDE SEQUENCE [LARGE SCALE GENOMIC DNA]</scope>
    <source>
        <strain evidence="1 2">YLB-02</strain>
    </source>
</reference>
<keyword evidence="2" id="KW-1185">Reference proteome</keyword>
<gene>
    <name evidence="1" type="ORF">D8M04_03040</name>
</gene>
<sequence>MSFHFNLCIEGPNKGFELWNSLLCTTETIIIYRENNKFIEEYRGDFLCIS</sequence>
<comment type="caution">
    <text evidence="1">The sequence shown here is derived from an EMBL/GenBank/DDBJ whole genome shotgun (WGS) entry which is preliminary data.</text>
</comment>
<protein>
    <submittedName>
        <fullName evidence="1">Uncharacterized protein</fullName>
    </submittedName>
</protein>
<proteinExistence type="predicted"/>
<dbReference type="AlphaFoldDB" id="A0A498DFF2"/>
<dbReference type="Proteomes" id="UP000270219">
    <property type="component" value="Unassembled WGS sequence"/>
</dbReference>
<organism evidence="1 2">
    <name type="scientific">Oceanobacillus piezotolerans</name>
    <dbReference type="NCBI Taxonomy" id="2448030"/>
    <lineage>
        <taxon>Bacteria</taxon>
        <taxon>Bacillati</taxon>
        <taxon>Bacillota</taxon>
        <taxon>Bacilli</taxon>
        <taxon>Bacillales</taxon>
        <taxon>Bacillaceae</taxon>
        <taxon>Oceanobacillus</taxon>
    </lineage>
</organism>
<dbReference type="EMBL" id="RCHR01000001">
    <property type="protein sequence ID" value="RLL48265.1"/>
    <property type="molecule type" value="Genomic_DNA"/>
</dbReference>
<name>A0A498DFF2_9BACI</name>
<accession>A0A498DFF2</accession>